<dbReference type="AlphaFoldDB" id="A0A149PKI7"/>
<dbReference type="Pfam" id="PF00171">
    <property type="entry name" value="Aldedh"/>
    <property type="match status" value="1"/>
</dbReference>
<sequence length="500" mass="53264">MQTLTTPTTTLLPEVSRFLDSALLGGVVGGRDVTAADGASFDTLDPGTGERLATVTAMSAADVDRAVVAANEAFARSGWATMPVNERAVWLHRLADEVEKRKSIIGQIEALDAGKVEQQAQGDVQVFVDTMRYFNNLSQNVQRRSAVPVSGYEAWTTRQPWGACGFIVPWNFPLVLIGWNISPALAAGNTVVIKPAEDTPLSAIYLAQLAREIGFPDGVINVVTGYGETAGAALAGHPGLRRMSFTGSPEVGRLVAEACGRNLVPCKLELGGKGAAVVFDDVDIEDTANKLARAITFHSGQVCCDATRWLVQESIYERFVDASVAALQRTKVGYQLDAGTQMGPVVSAKQRERVLGYLERGRQEGAHTVLEGGVASVPGRGGFYLKPALLAGALGNVAARDEIFGPVAYLAPFKDESQAVELANCTDYGLANSVWSRDLTRASRVAEAMVAGNSWINAHNLFPLGVPYAGVNKSGMGGGVNSVETLFDYWRSQSMVRPLS</sequence>
<dbReference type="InterPro" id="IPR015590">
    <property type="entry name" value="Aldehyde_DH_dom"/>
</dbReference>
<keyword evidence="4" id="KW-1185">Reference proteome</keyword>
<dbReference type="GO" id="GO:0004030">
    <property type="term" value="F:aldehyde dehydrogenase [NAD(P)+] activity"/>
    <property type="evidence" value="ECO:0007669"/>
    <property type="project" value="UniProtKB-ARBA"/>
</dbReference>
<dbReference type="Gene3D" id="3.40.309.10">
    <property type="entry name" value="Aldehyde Dehydrogenase, Chain A, domain 2"/>
    <property type="match status" value="1"/>
</dbReference>
<proteinExistence type="predicted"/>
<gene>
    <name evidence="3" type="ORF">CI15_20560</name>
</gene>
<protein>
    <submittedName>
        <fullName evidence="3">Aldehyde dehydrogenase</fullName>
    </submittedName>
</protein>
<reference evidence="3 4" key="1">
    <citation type="journal article" date="2015" name="Int. J. Syst. Evol. Microbiol.">
        <title>Burkholderia monticola sp. nov., isolated from mountain soil.</title>
        <authorList>
            <person name="Baek I."/>
            <person name="Seo B."/>
            <person name="Lee I."/>
            <person name="Yi H."/>
            <person name="Chun J."/>
        </authorList>
    </citation>
    <scope>NUCLEOTIDE SEQUENCE [LARGE SCALE GENOMIC DNA]</scope>
    <source>
        <strain evidence="3 4">JC2948</strain>
    </source>
</reference>
<dbReference type="Gene3D" id="3.40.605.10">
    <property type="entry name" value="Aldehyde Dehydrogenase, Chain A, domain 1"/>
    <property type="match status" value="1"/>
</dbReference>
<dbReference type="SUPFAM" id="SSF53720">
    <property type="entry name" value="ALDH-like"/>
    <property type="match status" value="1"/>
</dbReference>
<feature type="domain" description="Aldehyde dehydrogenase" evidence="2">
    <location>
        <begin position="37"/>
        <end position="492"/>
    </location>
</feature>
<evidence type="ECO:0000256" key="1">
    <source>
        <dbReference type="ARBA" id="ARBA00023002"/>
    </source>
</evidence>
<dbReference type="Proteomes" id="UP000075613">
    <property type="component" value="Unassembled WGS sequence"/>
</dbReference>
<name>A0A149PKI7_9BURK</name>
<dbReference type="OrthoDB" id="9812625at2"/>
<dbReference type="EMBL" id="LRBG01000031">
    <property type="protein sequence ID" value="KXU85550.1"/>
    <property type="molecule type" value="Genomic_DNA"/>
</dbReference>
<dbReference type="FunFam" id="3.40.605.10:FF:000001">
    <property type="entry name" value="Aldehyde dehydrogenase 1"/>
    <property type="match status" value="1"/>
</dbReference>
<dbReference type="RefSeq" id="WP_062130313.1">
    <property type="nucleotide sequence ID" value="NZ_LRBG01000031.1"/>
</dbReference>
<evidence type="ECO:0000259" key="2">
    <source>
        <dbReference type="Pfam" id="PF00171"/>
    </source>
</evidence>
<dbReference type="InterPro" id="IPR016161">
    <property type="entry name" value="Ald_DH/histidinol_DH"/>
</dbReference>
<evidence type="ECO:0000313" key="4">
    <source>
        <dbReference type="Proteomes" id="UP000075613"/>
    </source>
</evidence>
<comment type="caution">
    <text evidence="3">The sequence shown here is derived from an EMBL/GenBank/DDBJ whole genome shotgun (WGS) entry which is preliminary data.</text>
</comment>
<dbReference type="InterPro" id="IPR016163">
    <property type="entry name" value="Ald_DH_C"/>
</dbReference>
<keyword evidence="1" id="KW-0560">Oxidoreductase</keyword>
<dbReference type="InterPro" id="IPR016162">
    <property type="entry name" value="Ald_DH_N"/>
</dbReference>
<accession>A0A149PKI7</accession>
<evidence type="ECO:0000313" key="3">
    <source>
        <dbReference type="EMBL" id="KXU85550.1"/>
    </source>
</evidence>
<dbReference type="STRING" id="1399968.CI15_20560"/>
<dbReference type="PANTHER" id="PTHR11699">
    <property type="entry name" value="ALDEHYDE DEHYDROGENASE-RELATED"/>
    <property type="match status" value="1"/>
</dbReference>
<organism evidence="3 4">
    <name type="scientific">Paraburkholderia monticola</name>
    <dbReference type="NCBI Taxonomy" id="1399968"/>
    <lineage>
        <taxon>Bacteria</taxon>
        <taxon>Pseudomonadati</taxon>
        <taxon>Pseudomonadota</taxon>
        <taxon>Betaproteobacteria</taxon>
        <taxon>Burkholderiales</taxon>
        <taxon>Burkholderiaceae</taxon>
        <taxon>Paraburkholderia</taxon>
    </lineage>
</organism>